<dbReference type="Pfam" id="PF01627">
    <property type="entry name" value="Hpt"/>
    <property type="match status" value="1"/>
</dbReference>
<dbReference type="InterPro" id="IPR011006">
    <property type="entry name" value="CheY-like_superfamily"/>
</dbReference>
<evidence type="ECO:0000256" key="5">
    <source>
        <dbReference type="ARBA" id="ARBA00022519"/>
    </source>
</evidence>
<dbReference type="Gene3D" id="3.40.190.10">
    <property type="entry name" value="Periplasmic binding protein-like II"/>
    <property type="match status" value="4"/>
</dbReference>
<comment type="caution">
    <text evidence="19">The sequence shown here is derived from an EMBL/GenBank/DDBJ whole genome shotgun (WGS) entry which is preliminary data.</text>
</comment>
<keyword evidence="20" id="KW-1185">Reference proteome</keyword>
<dbReference type="EMBL" id="VBVZ01000201">
    <property type="protein sequence ID" value="TLG91000.1"/>
    <property type="molecule type" value="Genomic_DNA"/>
</dbReference>
<evidence type="ECO:0000259" key="18">
    <source>
        <dbReference type="PROSITE" id="PS50894"/>
    </source>
</evidence>
<dbReference type="Pfam" id="PF00512">
    <property type="entry name" value="HisKA"/>
    <property type="match status" value="1"/>
</dbReference>
<feature type="domain" description="Histidine kinase" evidence="16">
    <location>
        <begin position="509"/>
        <end position="731"/>
    </location>
</feature>
<dbReference type="CDD" id="cd13707">
    <property type="entry name" value="PBP2_BvgS_D2"/>
    <property type="match status" value="1"/>
</dbReference>
<evidence type="ECO:0000259" key="16">
    <source>
        <dbReference type="PROSITE" id="PS50109"/>
    </source>
</evidence>
<dbReference type="Gene3D" id="1.20.120.160">
    <property type="entry name" value="HPT domain"/>
    <property type="match status" value="1"/>
</dbReference>
<dbReference type="SMART" id="SM00388">
    <property type="entry name" value="HisKA"/>
    <property type="match status" value="1"/>
</dbReference>
<dbReference type="InterPro" id="IPR003594">
    <property type="entry name" value="HATPase_dom"/>
</dbReference>
<evidence type="ECO:0000256" key="9">
    <source>
        <dbReference type="ARBA" id="ARBA00022777"/>
    </source>
</evidence>
<dbReference type="Gene3D" id="3.30.565.10">
    <property type="entry name" value="Histidine kinase-like ATPase, C-terminal domain"/>
    <property type="match status" value="1"/>
</dbReference>
<evidence type="ECO:0000256" key="15">
    <source>
        <dbReference type="PROSITE-ProRule" id="PRU00169"/>
    </source>
</evidence>
<dbReference type="SUPFAM" id="SSF52172">
    <property type="entry name" value="CheY-like"/>
    <property type="match status" value="1"/>
</dbReference>
<dbReference type="InterPro" id="IPR036641">
    <property type="entry name" value="HPT_dom_sf"/>
</dbReference>
<evidence type="ECO:0000313" key="19">
    <source>
        <dbReference type="EMBL" id="TLG91000.1"/>
    </source>
</evidence>
<keyword evidence="10" id="KW-0547">Nucleotide-binding</keyword>
<proteinExistence type="predicted"/>
<evidence type="ECO:0000256" key="10">
    <source>
        <dbReference type="ARBA" id="ARBA00022840"/>
    </source>
</evidence>
<dbReference type="InterPro" id="IPR036890">
    <property type="entry name" value="HATPase_C_sf"/>
</dbReference>
<dbReference type="SUPFAM" id="SSF55874">
    <property type="entry name" value="ATPase domain of HSP90 chaperone/DNA topoisomerase II/histidine kinase"/>
    <property type="match status" value="1"/>
</dbReference>
<keyword evidence="5" id="KW-0997">Cell inner membrane</keyword>
<evidence type="ECO:0000313" key="20">
    <source>
        <dbReference type="Proteomes" id="UP000304941"/>
    </source>
</evidence>
<dbReference type="InterPro" id="IPR036097">
    <property type="entry name" value="HisK_dim/P_sf"/>
</dbReference>
<evidence type="ECO:0000256" key="8">
    <source>
        <dbReference type="ARBA" id="ARBA00022692"/>
    </source>
</evidence>
<reference evidence="19 20" key="1">
    <citation type="submission" date="2019-05" db="EMBL/GenBank/DDBJ databases">
        <title>Pseudomonas edaphica sp. nov., isolated from rhizospheric soil of Cistus ladanifer L. in Spain.</title>
        <authorList>
            <person name="Peix A."/>
        </authorList>
    </citation>
    <scope>NUCLEOTIDE SEQUENCE [LARGE SCALE GENOMIC DNA]</scope>
    <source>
        <strain evidence="19 20">RD25</strain>
    </source>
</reference>
<keyword evidence="10" id="KW-0067">ATP-binding</keyword>
<dbReference type="InterPro" id="IPR005467">
    <property type="entry name" value="His_kinase_dom"/>
</dbReference>
<dbReference type="PRINTS" id="PR00344">
    <property type="entry name" value="BCTRLSENSOR"/>
</dbReference>
<dbReference type="InterPro" id="IPR008207">
    <property type="entry name" value="Sig_transdc_His_kin_Hpt_dom"/>
</dbReference>
<dbReference type="Gene3D" id="1.10.287.130">
    <property type="match status" value="1"/>
</dbReference>
<keyword evidence="9" id="KW-0418">Kinase</keyword>
<sequence>LVALQRDLGVSIEVRPFDSSEEIFSALREGKIDLVAYATILNTKRTDALLTPPYAVTHLTLFTESGDRGENNALGSDLKIAVTNDIALALYKSNGGQGTFTSYPSSLAAMTSVLTGTNDAYLGDPASTYSLSSQLFSTRVGVSQRTPQPEIKIGFAIAPDNQMLAGLFERALGGLTRCQLADAQYFWGDNQRCDGYGFRDRLTDSERTWLDTTQTVKLAISEDLAPYAFFDSDGRLNGIASDLLEIIRRKSGIQFQIIRVSSLGEVDALLANGEADLGILTEASHAPLRYLRSRPAGVNAYLFATRKDHQTVLNDQSTATVAVAKGYLLSPILARQYPHVRIQETDTLGEAFKLARDGDVDIVLAPASVIRYYLSYKFESSLKVGGIVNIPNASVVFATSEHHSQLISIVDRVMAEIPPREFVQIHGRWRANSATDEKYWEGIAAYIWRSFEILGALLLIAGLWIVTQRRRILHKRQDLKQRQILLDELQVAKEAAETASRSKSVFLATMSHEIRTPLNAIIGMLELVLTRKNKAELNTQSVHIAYESATGLLALIGDILDISRIESGKISLVPEPNRIKTLLESTSHVFSGLARQKQLHLRLDIAPLSAELVWVDGLKIKQILSNLLSNAIKFTERGSVEVRCQVKPTSDTRLHFQISVTDTGAGIPAEQIDQIFKPFFVTNAAVSDPNAGAGLGLAICKEISELMGASLEAQSTPGAGTRITFSVELERVSSERAVCEDNACKPVKADSDEPLTVLIIEDHLPSQYLLYQQISYLGHHALTASNGLEGLAMWQEHAVDVVITDSNMPELSGHEMTRNIRAMEQAQGIRPCLIIGLTADAQPEAHERALASGMDHSLAKPITLAVLNRWIPMLDIDAENLNQASSAMNNIRQDLAEQVAASNTDESLALKQALDTGDLAQIKRISHKLKGTAYMLNHARLLDHCNEVEDICAEGVISDETVEAVTELIQLLETISQSLRPE</sequence>
<feature type="modified residue" description="Phosphohistidine" evidence="14">
    <location>
        <position position="927"/>
    </location>
</feature>
<evidence type="ECO:0000256" key="2">
    <source>
        <dbReference type="ARBA" id="ARBA00004429"/>
    </source>
</evidence>
<dbReference type="SUPFAM" id="SSF47384">
    <property type="entry name" value="Homodimeric domain of signal transducing histidine kinase"/>
    <property type="match status" value="1"/>
</dbReference>
<keyword evidence="6 15" id="KW-0597">Phosphoprotein</keyword>
<dbReference type="EC" id="2.7.13.3" evidence="3"/>
<dbReference type="PROSITE" id="PS50894">
    <property type="entry name" value="HPT"/>
    <property type="match status" value="1"/>
</dbReference>
<feature type="domain" description="HPt" evidence="18">
    <location>
        <begin position="888"/>
        <end position="982"/>
    </location>
</feature>
<dbReference type="SMART" id="SM00448">
    <property type="entry name" value="REC"/>
    <property type="match status" value="1"/>
</dbReference>
<evidence type="ECO:0000256" key="11">
    <source>
        <dbReference type="ARBA" id="ARBA00022989"/>
    </source>
</evidence>
<keyword evidence="7" id="KW-0808">Transferase</keyword>
<feature type="domain" description="Response regulatory" evidence="17">
    <location>
        <begin position="756"/>
        <end position="875"/>
    </location>
</feature>
<dbReference type="CDD" id="cd00082">
    <property type="entry name" value="HisKA"/>
    <property type="match status" value="1"/>
</dbReference>
<keyword evidence="4" id="KW-1003">Cell membrane</keyword>
<feature type="non-terminal residue" evidence="19">
    <location>
        <position position="1"/>
    </location>
</feature>
<evidence type="ECO:0000256" key="7">
    <source>
        <dbReference type="ARBA" id="ARBA00022679"/>
    </source>
</evidence>
<dbReference type="Pfam" id="PF00072">
    <property type="entry name" value="Response_reg"/>
    <property type="match status" value="1"/>
</dbReference>
<dbReference type="SUPFAM" id="SSF53850">
    <property type="entry name" value="Periplasmic binding protein-like II"/>
    <property type="match status" value="2"/>
</dbReference>
<keyword evidence="12" id="KW-0902">Two-component regulatory system</keyword>
<dbReference type="PANTHER" id="PTHR43047">
    <property type="entry name" value="TWO-COMPONENT HISTIDINE PROTEIN KINASE"/>
    <property type="match status" value="1"/>
</dbReference>
<dbReference type="SUPFAM" id="SSF47226">
    <property type="entry name" value="Histidine-containing phosphotransfer domain, HPT domain"/>
    <property type="match status" value="1"/>
</dbReference>
<evidence type="ECO:0000256" key="6">
    <source>
        <dbReference type="ARBA" id="ARBA00022553"/>
    </source>
</evidence>
<gene>
    <name evidence="19" type="ORF">FEM54_15075</name>
</gene>
<dbReference type="PROSITE" id="PS50110">
    <property type="entry name" value="RESPONSE_REGULATORY"/>
    <property type="match status" value="1"/>
</dbReference>
<dbReference type="InterPro" id="IPR001638">
    <property type="entry name" value="Solute-binding_3/MltF_N"/>
</dbReference>
<dbReference type="SMART" id="SM00387">
    <property type="entry name" value="HATPase_c"/>
    <property type="match status" value="1"/>
</dbReference>
<evidence type="ECO:0000256" key="1">
    <source>
        <dbReference type="ARBA" id="ARBA00000085"/>
    </source>
</evidence>
<dbReference type="CDD" id="cd16922">
    <property type="entry name" value="HATPase_EvgS-ArcB-TorS-like"/>
    <property type="match status" value="1"/>
</dbReference>
<keyword evidence="13" id="KW-0472">Membrane</keyword>
<evidence type="ECO:0000256" key="12">
    <source>
        <dbReference type="ARBA" id="ARBA00023012"/>
    </source>
</evidence>
<dbReference type="InterPro" id="IPR049871">
    <property type="entry name" value="BvgS-like_periplasmic2"/>
</dbReference>
<dbReference type="Proteomes" id="UP000304941">
    <property type="component" value="Unassembled WGS sequence"/>
</dbReference>
<dbReference type="InterPro" id="IPR004358">
    <property type="entry name" value="Sig_transdc_His_kin-like_C"/>
</dbReference>
<dbReference type="InterPro" id="IPR003661">
    <property type="entry name" value="HisK_dim/P_dom"/>
</dbReference>
<dbReference type="PROSITE" id="PS50109">
    <property type="entry name" value="HIS_KIN"/>
    <property type="match status" value="1"/>
</dbReference>
<feature type="modified residue" description="4-aspartylphosphate" evidence="15">
    <location>
        <position position="805"/>
    </location>
</feature>
<dbReference type="InterPro" id="IPR001789">
    <property type="entry name" value="Sig_transdc_resp-reg_receiver"/>
</dbReference>
<organism evidence="19 20">
    <name type="scientific">Pseudomonas edaphica</name>
    <dbReference type="NCBI Taxonomy" id="2006980"/>
    <lineage>
        <taxon>Bacteria</taxon>
        <taxon>Pseudomonadati</taxon>
        <taxon>Pseudomonadota</taxon>
        <taxon>Gammaproteobacteria</taxon>
        <taxon>Pseudomonadales</taxon>
        <taxon>Pseudomonadaceae</taxon>
        <taxon>Pseudomonas</taxon>
    </lineage>
</organism>
<evidence type="ECO:0000256" key="13">
    <source>
        <dbReference type="ARBA" id="ARBA00023136"/>
    </source>
</evidence>
<protein>
    <recommendedName>
        <fullName evidence="3">histidine kinase</fullName>
        <ecNumber evidence="3">2.7.13.3</ecNumber>
    </recommendedName>
</protein>
<name>A0ABY2U4N8_9PSED</name>
<comment type="catalytic activity">
    <reaction evidence="1">
        <text>ATP + protein L-histidine = ADP + protein N-phospho-L-histidine.</text>
        <dbReference type="EC" id="2.7.13.3"/>
    </reaction>
</comment>
<evidence type="ECO:0000256" key="3">
    <source>
        <dbReference type="ARBA" id="ARBA00012438"/>
    </source>
</evidence>
<evidence type="ECO:0000259" key="17">
    <source>
        <dbReference type="PROSITE" id="PS50110"/>
    </source>
</evidence>
<dbReference type="Pfam" id="PF02518">
    <property type="entry name" value="HATPase_c"/>
    <property type="match status" value="1"/>
</dbReference>
<dbReference type="Gene3D" id="3.40.50.2300">
    <property type="match status" value="1"/>
</dbReference>
<keyword evidence="11" id="KW-1133">Transmembrane helix</keyword>
<evidence type="ECO:0000256" key="4">
    <source>
        <dbReference type="ARBA" id="ARBA00022475"/>
    </source>
</evidence>
<keyword evidence="8" id="KW-0812">Transmembrane</keyword>
<dbReference type="SMART" id="SM00062">
    <property type="entry name" value="PBPb"/>
    <property type="match status" value="1"/>
</dbReference>
<accession>A0ABY2U4N8</accession>
<comment type="subcellular location">
    <subcellularLocation>
        <location evidence="2">Cell inner membrane</location>
        <topology evidence="2">Multi-pass membrane protein</topology>
    </subcellularLocation>
</comment>
<evidence type="ECO:0000256" key="14">
    <source>
        <dbReference type="PROSITE-ProRule" id="PRU00110"/>
    </source>
</evidence>
<dbReference type="PANTHER" id="PTHR43047:SF72">
    <property type="entry name" value="OSMOSENSING HISTIDINE PROTEIN KINASE SLN1"/>
    <property type="match status" value="1"/>
</dbReference>
<dbReference type="CDD" id="cd17546">
    <property type="entry name" value="REC_hyHK_CKI1_RcsC-like"/>
    <property type="match status" value="1"/>
</dbReference>